<dbReference type="InterPro" id="IPR001846">
    <property type="entry name" value="VWF_type-D"/>
</dbReference>
<keyword evidence="3" id="KW-0964">Secreted</keyword>
<dbReference type="GO" id="GO:0045735">
    <property type="term" value="F:nutrient reservoir activity"/>
    <property type="evidence" value="ECO:0007669"/>
    <property type="project" value="UniProtKB-KW"/>
</dbReference>
<dbReference type="InterPro" id="IPR050733">
    <property type="entry name" value="Vitellogenin/Apolipophorin"/>
</dbReference>
<proteinExistence type="predicted"/>
<keyword evidence="2" id="KW-0813">Transport</keyword>
<dbReference type="InterPro" id="IPR015817">
    <property type="entry name" value="Vitellinogen_open_b-sht_sub1"/>
</dbReference>
<evidence type="ECO:0000256" key="6">
    <source>
        <dbReference type="ARBA" id="ARBA00023055"/>
    </source>
</evidence>
<evidence type="ECO:0000256" key="3">
    <source>
        <dbReference type="ARBA" id="ARBA00022525"/>
    </source>
</evidence>
<dbReference type="InterPro" id="IPR009454">
    <property type="entry name" value="Lipid_transpt_open_b-sht"/>
</dbReference>
<dbReference type="InterPro" id="IPR011030">
    <property type="entry name" value="Lipovitellin_superhlx_dom"/>
</dbReference>
<dbReference type="Proteomes" id="UP001186944">
    <property type="component" value="Unassembled WGS sequence"/>
</dbReference>
<feature type="domain" description="Vitellogenin" evidence="12">
    <location>
        <begin position="6"/>
        <end position="622"/>
    </location>
</feature>
<dbReference type="SMART" id="SM00638">
    <property type="entry name" value="LPD_N"/>
    <property type="match status" value="1"/>
</dbReference>
<dbReference type="Pfam" id="PF09172">
    <property type="entry name" value="Vit_open_b-sht"/>
    <property type="match status" value="1"/>
</dbReference>
<feature type="non-terminal residue" evidence="14">
    <location>
        <position position="1"/>
    </location>
</feature>
<evidence type="ECO:0000256" key="8">
    <source>
        <dbReference type="ARBA" id="ARBA00023157"/>
    </source>
</evidence>
<evidence type="ECO:0000259" key="13">
    <source>
        <dbReference type="PROSITE" id="PS51233"/>
    </source>
</evidence>
<evidence type="ECO:0000256" key="7">
    <source>
        <dbReference type="ARBA" id="ARBA00023121"/>
    </source>
</evidence>
<dbReference type="PANTHER" id="PTHR23345:SF15">
    <property type="entry name" value="VITELLOGENIN 1-RELATED"/>
    <property type="match status" value="1"/>
</dbReference>
<dbReference type="Pfam" id="PF00094">
    <property type="entry name" value="VWD"/>
    <property type="match status" value="1"/>
</dbReference>
<evidence type="ECO:0000256" key="2">
    <source>
        <dbReference type="ARBA" id="ARBA00022448"/>
    </source>
</evidence>
<keyword evidence="4" id="KW-0732">Signal</keyword>
<evidence type="ECO:0000256" key="5">
    <source>
        <dbReference type="ARBA" id="ARBA00022761"/>
    </source>
</evidence>
<protein>
    <recommendedName>
        <fullName evidence="16">Vitellogenin domain-containing protein</fullName>
    </recommendedName>
</protein>
<dbReference type="PROSITE" id="PS50889">
    <property type="entry name" value="S4"/>
    <property type="match status" value="1"/>
</dbReference>
<evidence type="ECO:0000256" key="4">
    <source>
        <dbReference type="ARBA" id="ARBA00022729"/>
    </source>
</evidence>
<dbReference type="PANTHER" id="PTHR23345">
    <property type="entry name" value="VITELLOGENIN-RELATED"/>
    <property type="match status" value="1"/>
</dbReference>
<comment type="subcellular location">
    <subcellularLocation>
        <location evidence="1">Secreted</location>
    </subcellularLocation>
</comment>
<keyword evidence="6" id="KW-0445">Lipid transport</keyword>
<dbReference type="Pfam" id="PF01347">
    <property type="entry name" value="Vitellogenin_N"/>
    <property type="match status" value="1"/>
</dbReference>
<dbReference type="SMART" id="SM00216">
    <property type="entry name" value="VWD"/>
    <property type="match status" value="1"/>
</dbReference>
<evidence type="ECO:0000256" key="9">
    <source>
        <dbReference type="ARBA" id="ARBA00023180"/>
    </source>
</evidence>
<dbReference type="Gene3D" id="2.30.230.10">
    <property type="entry name" value="Lipovitellin, beta-sheet shell regions, chain A"/>
    <property type="match status" value="1"/>
</dbReference>
<comment type="caution">
    <text evidence="11">Lacks conserved residue(s) required for the propagation of feature annotation.</text>
</comment>
<dbReference type="Pfam" id="PF06448">
    <property type="entry name" value="DUF1081"/>
    <property type="match status" value="1"/>
</dbReference>
<dbReference type="InterPro" id="IPR001747">
    <property type="entry name" value="Vitellogenin_N"/>
</dbReference>
<dbReference type="Gene3D" id="1.25.10.20">
    <property type="entry name" value="Vitellinogen, superhelical"/>
    <property type="match status" value="1"/>
</dbReference>
<dbReference type="SUPFAM" id="SSF56968">
    <property type="entry name" value="Lipovitellin-phosvitin complex, beta-sheet shell regions"/>
    <property type="match status" value="2"/>
</dbReference>
<dbReference type="InterPro" id="IPR015819">
    <property type="entry name" value="Lipid_transp_b-sht_shell"/>
</dbReference>
<dbReference type="Gene3D" id="2.20.50.20">
    <property type="entry name" value="Lipovitellin. Chain A, domain 3"/>
    <property type="match status" value="1"/>
</dbReference>
<keyword evidence="9" id="KW-0325">Glycoprotein</keyword>
<dbReference type="InterPro" id="IPR015816">
    <property type="entry name" value="Vitellinogen_b-sht_N"/>
</dbReference>
<dbReference type="PROSITE" id="PS51233">
    <property type="entry name" value="VWFD"/>
    <property type="match status" value="1"/>
</dbReference>
<name>A0AA89BS69_PINIB</name>
<dbReference type="GO" id="GO:0008289">
    <property type="term" value="F:lipid binding"/>
    <property type="evidence" value="ECO:0007669"/>
    <property type="project" value="UniProtKB-KW"/>
</dbReference>
<keyword evidence="15" id="KW-1185">Reference proteome</keyword>
<comment type="caution">
    <text evidence="14">The sequence shown here is derived from an EMBL/GenBank/DDBJ whole genome shotgun (WGS) entry which is preliminary data.</text>
</comment>
<dbReference type="EMBL" id="VSWD01000009">
    <property type="protein sequence ID" value="KAK3092260.1"/>
    <property type="molecule type" value="Genomic_DNA"/>
</dbReference>
<keyword evidence="7" id="KW-0446">Lipid-binding</keyword>
<organism evidence="14 15">
    <name type="scientific">Pinctada imbricata</name>
    <name type="common">Atlantic pearl-oyster</name>
    <name type="synonym">Pinctada martensii</name>
    <dbReference type="NCBI Taxonomy" id="66713"/>
    <lineage>
        <taxon>Eukaryota</taxon>
        <taxon>Metazoa</taxon>
        <taxon>Spiralia</taxon>
        <taxon>Lophotrochozoa</taxon>
        <taxon>Mollusca</taxon>
        <taxon>Bivalvia</taxon>
        <taxon>Autobranchia</taxon>
        <taxon>Pteriomorphia</taxon>
        <taxon>Pterioida</taxon>
        <taxon>Pterioidea</taxon>
        <taxon>Pteriidae</taxon>
        <taxon>Pinctada</taxon>
    </lineage>
</organism>
<reference evidence="14" key="1">
    <citation type="submission" date="2019-08" db="EMBL/GenBank/DDBJ databases">
        <title>The improved chromosome-level genome for the pearl oyster Pinctada fucata martensii using PacBio sequencing and Hi-C.</title>
        <authorList>
            <person name="Zheng Z."/>
        </authorList>
    </citation>
    <scope>NUCLEOTIDE SEQUENCE</scope>
    <source>
        <strain evidence="14">ZZ-2019</strain>
        <tissue evidence="14">Adductor muscle</tissue>
    </source>
</reference>
<keyword evidence="8" id="KW-1015">Disulfide bond</keyword>
<evidence type="ECO:0008006" key="16">
    <source>
        <dbReference type="Google" id="ProtNLM"/>
    </source>
</evidence>
<accession>A0AA89BS69</accession>
<evidence type="ECO:0000313" key="14">
    <source>
        <dbReference type="EMBL" id="KAK3092260.1"/>
    </source>
</evidence>
<dbReference type="GO" id="GO:0005319">
    <property type="term" value="F:lipid transporter activity"/>
    <property type="evidence" value="ECO:0007669"/>
    <property type="project" value="InterPro"/>
</dbReference>
<dbReference type="PROSITE" id="PS51211">
    <property type="entry name" value="VITELLOGENIN"/>
    <property type="match status" value="1"/>
</dbReference>
<evidence type="ECO:0000256" key="11">
    <source>
        <dbReference type="PROSITE-ProRule" id="PRU00557"/>
    </source>
</evidence>
<gene>
    <name evidence="14" type="ORF">FSP39_000455</name>
</gene>
<evidence type="ECO:0000259" key="12">
    <source>
        <dbReference type="PROSITE" id="PS51211"/>
    </source>
</evidence>
<evidence type="ECO:0000313" key="15">
    <source>
        <dbReference type="Proteomes" id="UP001186944"/>
    </source>
</evidence>
<keyword evidence="5" id="KW-0758">Storage protein</keyword>
<dbReference type="SMART" id="SM01169">
    <property type="entry name" value="DUF1943"/>
    <property type="match status" value="1"/>
</dbReference>
<dbReference type="FunFam" id="2.20.50.20:FF:000007">
    <property type="entry name" value="von Willebrand factor type D domaincontaining protein"/>
    <property type="match status" value="1"/>
</dbReference>
<dbReference type="Gene3D" id="2.20.80.10">
    <property type="entry name" value="Lipovitellin-phosvitin complex, chain A, domain 4"/>
    <property type="match status" value="1"/>
</dbReference>
<dbReference type="GO" id="GO:0003723">
    <property type="term" value="F:RNA binding"/>
    <property type="evidence" value="ECO:0007669"/>
    <property type="project" value="UniProtKB-KW"/>
</dbReference>
<evidence type="ECO:0000256" key="10">
    <source>
        <dbReference type="PROSITE-ProRule" id="PRU00182"/>
    </source>
</evidence>
<dbReference type="GO" id="GO:0005576">
    <property type="term" value="C:extracellular region"/>
    <property type="evidence" value="ECO:0007669"/>
    <property type="project" value="UniProtKB-SubCell"/>
</dbReference>
<dbReference type="SUPFAM" id="SSF48431">
    <property type="entry name" value="Lipovitellin-phosvitin complex, superhelical domain"/>
    <property type="match status" value="1"/>
</dbReference>
<sequence length="5642" mass="630023">TNKFGYQPGTTYEFDYDVDTATLLQGASEGLSGMKMSAKVKLEVLSKCDLVLQVEGVSLKERNPSLPESFLLSAANSEFKQALEEHPLRFSFQDGRIDSLCPSEGDKSWVLNIKRGILSMIQNTMDDLSADQKVKETDVAGTCDADYTVEKNGWYSVTIKKNKNLLGCTERHSVNTAIQGTPYNVPSSLPIMKSLHECQQEVSKSGILKSSTCSESHIFRPFSREESGAVTKSKQTLKYVRESSGVSSPRNVKSKTNMVFEHSYDPAKDQKTRRQIMDTLKAICVSTKEGVRQETPRLFAELVSSLKSVDASTIKSLYETVKSGSVCTDNNERVRKFFLDAIPMVGTSSSVHMLVKLITDNEITGTEADMWMTTLSFIQRPTKEMLNELKQIATRNGKSMLAVSSLLNNYCKSTSCELDMDVRDIVSALENKIGYGCYVDDNNVENVVVTLRALGNAGYISNVLPTINSCLTRKENPMEVRIAAAESFRRASCDTDKSDIEGIFKNIEEDSELRIAAYLALMECPSDAVLRTVKITLENEEVNQVGSFVWSHLTNLMETSNPLKQEVRSIIEDETLKKEFDLDKRKFSRNYEWSFFLDKLNTGASVESNMIWSSKSFIPRSLMANLTVDLFGQSINLLEVGGRIEGLEYFLETYFGPNGYFAEKTVKEATKQVVKGIDSRKMNKLDLQFASEMDKLKGTLYMRIFGNDIRYKSFRGSQDLFSGSNINILEFLISLSKQHDYTFTQNVMFLDSGIIIPTAAGFPMNLTLNGTATMDFTASGKIDLRKLGTSPRSLIISGLVRPSAAIEITSLMSVDAFVAKSGLKMVSTLHSSTQLKGQVSLKDGQIFNAEWEPSDKTEILSVKSSFYTVHRDEEREQKMITENRKSHQLCTGSKLAIMTGLEVCGVMEFPNASMKADAPYFPLTGPVSAEVAMFKRDTHKSYKIQSNLINNRNEFDMKMYFNTPGSKVSRLLSANVLLKKNDKTLEMNLISPWKKGSFKGDVVDTRDLKRVSGAVLLDEKKEFKATAEMARSRKGNSFFYTPSLEIKADKMKPIGLKGSIEYRPSQSFESEITLSGVTQSPVVTKLSLMNKKVIASMKASLSVEKKKEYVFESRLQTSKTKKAVKYRPFLSIRSPTKEYVAFGGSAEYKQGKALVVDLTLDQITTKPMKFFVRIRNAATKKSSRYQGKVDIRTPIFTTKMQSNFVMRGTKAVIVRSTIDYVVPRVVRDRVRLNGKINMASTKSMKAVKGTMDVMFKKAAFLNGNLAFNVQHNKKHSEAEVDFRYGPNKKDTSKRVYLQTILNHVRISKIKKTQIDVRSKAIVPVLGIDLQVKGAFTQQPNSLETSLAFTAGKKHSYLTSISLKDKSKKLMSYIGEVRLSYPGRDIVLTNDFTQSNAKKYLHKFSATFGSQSSLSTESIFRIIDKDEYEISTTVSLPKTKPFTLSGQVKLNKQNFHTAGQLKSGSDVYALSASSKYRYGSLIDLSTDIKYPSRRITAALEARNKRPLYSSRLEVNWDADKGTSQRFQLKGDVTFDNIDNIAAELSKTCPKGKVKFSMKHTGGKQYITHADLEWDEKKQMSLDTSFQVSNGVKSASLKVRSPFKNFRSIAISADHNEKRVETKSMITVDWKPLKQISSVLTMKKPVSLSNIEGNLELKTPFKGFETSSVDIKHQLKDSYKATIKTALNQAYVQMEIGGSSSGILNAMLDLQTNIGPITSFAIAAKHAQTGNKLENSATLKVNGLAYRYSGEMTHYRYGWQLQNNGRLTLSTPTRKFENVWSHRNTGKEMRSTMRSDMDGQIAEYTVNANQNMAFDQGAMSVGITMKSPFDQMKNTDFSLSHEHRHGFMDTTIRINHNKQSRLSFTNNYLRTPEQTTSSIEIVANRKNMALKSSSKYGTYPVTGSTELTVNGRSIGLLDGSLNIDKDSLLNGNLGVQSDSLPSMRMSLSQNKERGELVTRTTLEYGKRQPIVLEKRYQWGRKKSIALVMTTPFAYLQRLTMSSEFTGNMDSFHSAANFQLEPTVGPISASAQWSTYGGYLANLRLDTPYDNLSSVRFSAKSEMKGQDRKSDLSIEYLNSKFIKIESSLRPVLKDLNGYIKMKTHFQEVPFIGAAIRHNGDLKAFVSHGEIEYASGKKMEADVSFTNTDKIDGSVTLRTPFSSDLTARINHEGDISACKTSGFLQYSRSKQIDIRTTFKNRANLEGTLMIKSPFTEDISASVKSGKQVGLVDVHIEGKYGLAKKYEGDMKYSNTDKFQSSLELKSPHHDDIIIKVEHSGQMSRFSCHAEGQYGKQKKYEGDLSHSFDGNLLTFASFKSPHHSDISGKIEHTGNYKQFSSHVETQYGNDKYEGDVTFNNAKKFDVAVILKSPGRKDMSVAFSHEGSLKKFRTSSSLNLTPKAKFNIDVLFSNAKKTFGSFTLKSPMLPKIDAQLKHKGDLKTLDSSFEVKVNKQKKLGIDIGFANKKRMIGTLGIVSPVFEDINMKMVHKGRSTNFKLSPSMSVGKNKYSCDFTFKAKPSIKITLSAVTPHKGFKKIKADLTHSGTLKSFKSQTSFALGKEKYSGNVKFTLKPNLIIDIDAETPLKGLKKVGAAITHQGTWDNFKCHGEITKGKSKELNGDIEFAIKPFSAFLSLQTPFKKLENTEVSIAHTGGLQKFQNKLKVVALRGKTIEMATNVDTVKDINTDVILKTPFKGLELVSGSFSHSGSWMNFHTHAELDNGSPSKYTGDIKLSTDRQSNGEVTVRTPVAGYETLSLALSHDGTANNFRLHGEIQCNIDKSEADITFSSMGKIEGELIVKSPYIKTVKASISAKPSPYSGKILATYGKKELVKFISMLNNEKDIKGSASLNTWLSREFRTTLSHEGSMKKFRTQLELAYGNNKIQTDTSLDASSDVLARTTIRTPFRGYETLSASTSFAGNLRNLRSHADVSVNDKMVETELTLSTENPITGSLAIRTPFSSLREMVGSIKHSGRPLNFKSHAEYSLNGKKAEADIVFDVLGDIKISGSLKHPSIQDVTFQVNHNGQRNDFRSHVELIYRGMKQVNGDISFSISPSIEFSCKLDATCPIIRNIDIAVTHKGPKRNFVSSAAITFNGEKIDGELHLDSRNGVDGRVILRTPIAEDIIVTMVHKGDARNFRSEGDLVFGNSNQYHAELTLNAMSKLEINSKLNTPDETYSLGLNHEGDLSAFKLSSFLTYGSDKRIQVNTNFDQSDKIFGQLTASAPFLSDVEVEFGHSGKSDNFRTSGFVKYGGNEEIGTDITFGSRSAKKGSLSLRRLGSKVDIVFSHDGSFPNIESAGKISHNGKCIVGLDIKLQNSNGFTGSATLKTASSEWKKTIISVRNIMNSDKISNEVEITYGRNKKIESDIQVTFTSPLKGSFIVKSPFDGFEESRASYIISPSSSGFQGHAEIKIFGQNAAIDISLSQLKSIDGSMTITTSLPGLKDFRASFSHEGRGNYVLSHAESAYNGEKISSDLKLDARSDINGFLKIMTPFDSMKRQTMTIRHSETESYAEIECLNEKISGKLERSNGRIKLSLQSPFQGFEDQELMYNKDGSVTHVEGIFRGEKAELDVTIGNSDISVVAKTPFKGYEEQKVAYRNDGTTRHVEGIYNNKKIEGDLSFSPNLVEVVIRTPFKGFEEQRSTYSFDGTTRHIEVIFRNQKFEGDIVFTPRRVMVLARSPITGFEEQRLLYTSDDSAHHVEGIFRGEKVEADLLISRRMMEISIKSPFTGFESQKISYSNDGRTQRIEVTFRGNKANAELTITPDMTEAIVKSPFDGFKEQKLLYRNDGTTKHLEGTFRKQKAEADLTFTSGLIEIIVKTPFRGYTKQRVLYRNDGNKLHLEGLFNGQRAEADVSMGPSDIEIVLQTPFQGYETQRLTINHALTRTSCNCKIEGVFRGDKVEGAMLVSWADSIEGKITMQSSFKGFRDQYLQFNFDKSFESYNGHIEGMFDNEKLEVDTSLSSDDGETIRLSAKTPFKGFENQNVVLSYSSTPQSVSSRAEVSVSGEKYEIDLTVEPKKLGSITIKTPISGYEETKASYVFSSSPSELRSRADILYQGQVSSVDASLKTDRKIEGELSVSTPFKGYEKSKMSFSHKMTKVSLLFTAAVEYGNDKRIEARAQANLRGKVDGRISLKTPFRSMENTELSVSYQVSNSKLQSHVEALYGDSQKMSGDCVLSLRDSGFDANTVIETPFFEETKLSIVGSWIPDITFHSEAAYGTDKIEADFSLDNSDPLTMSAYLKTPIEGFETTTLTFNKQGNLKNLNMKGELVYGEAQTISATLKNHVSSGRTESSFTLTTRYSEDLNIRYELNGDFSSFTSDFEATFGSDYSTRQQTSLRLHSMNIDFQTTSSLIIPGNSKTVVTALRNVGELPNFDTEARVVYNNQPALMKMSIKVDKDVTASILVQTPFDCMRDIQSGFSFIGDKSQFTSNMNLKYNEMDKIEGKLDFFVYKLRRLNVVLDIKTPFSGYEQTVLTLKHHSSKKNLKSFAEAKYGHGSVVRASSKAMSDPKELEITVETPIENYEVMSIAARHSRIGNKVDTSVTASKVQQKIEFTNVMDFDSNPLKIETKFLTPFRGLESTEISVNTNVDINNLRTEMEAKSSALATTKASLQWQYVSPSNINGIATFTRGSEITKLIVNNRENGNEITSHVQGSWLNDKSVTFDGTWSLTETWNGLTGHGGVALSTPFSYLKSFSSKVSFEKSSTQQKHSMSTEFNGNKIVDIETLLSYGDKYAMEITLREPTQLKIDSELTILPSRKSTSVMLNWDTSRDDKQVKMEGEYSTERGNTELKVKVSNTEKSVALKGSFQNPSAKQISTMDILVDDKSIFGYDYECKNERSRRNLNLSNKLKLRLPSRSLEVAGGYSNRYGTKSLEGAFAWDSDRDNSKKIGFKSSLTPRGQATSAAVSVEMPSIGQDVKLDSEMMINSGSVIFDGKTEFKYSKDTTKTLVIKSRLEDISYGDNKNYTLTFGLQHSYTNVDVQVASHVGQTDGRYSTGVDVKYLTAKRQTKNFALMAEIDSLKKQMNMMVKSPMKTIQMSGEVKTSSPYTVRVSNLIDEKYPLNTELLVERKRIGLQMNYDLDNPNNIFRMNAKYVNDSAISAEIFREENSRKILDSLLALRLNTSHILHTRLHWRPSMLQDIKDAGIRKLSLCSSKLNSAITEAAAAVSEELNTKYNLVRQSASQDFRPYANFLQQILSELNKQVIAISKSYDLEVLNQISKSLLNANDMLENLKTVTRKDFPYKAQYDLYVEASKELIKVSIEESKLNYARFMDVLKEQLKELSVAVEKAHLSYQGMVSSLSKYDINEQLSKKFQQLKSQIVESDLSSSMAEKYASSIYNVRDVIAKRLDVPMLSGVKGVSKDALKLATDAYKFWEVQENIKAVLDKIYEMAVEEVKEEINGLKNVITHLKKSKFTVYDPANGEIQMDSYLPVGMPNLKTLPPISVSKQMNHIASYIPNFNRFPAVKDLIPDTDVRNWIPPFKGVAVLAGEHITTFDGKEIDINGGKCSYILTRDYLDGNFSIIANYVGKGQKKLVITTATQNIQIAPNGKLRVDGKTVKPSYQSAEVSISKEDDIITVWGNGFRADVDIPKDIVIIQISGWYHNRLGGLLGTLNNERYDDMMTSSRKITSDSTYLANTWSVCR</sequence>
<feature type="domain" description="VWFD" evidence="13">
    <location>
        <begin position="5481"/>
        <end position="5642"/>
    </location>
</feature>
<keyword evidence="10" id="KW-0694">RNA-binding</keyword>
<dbReference type="InterPro" id="IPR015255">
    <property type="entry name" value="Vitellinogen_open_b-sht"/>
</dbReference>
<evidence type="ECO:0000256" key="1">
    <source>
        <dbReference type="ARBA" id="ARBA00004613"/>
    </source>
</evidence>